<keyword evidence="1" id="KW-0560">Oxidoreductase</keyword>
<dbReference type="Gene3D" id="3.20.20.100">
    <property type="entry name" value="NADP-dependent oxidoreductase domain"/>
    <property type="match status" value="1"/>
</dbReference>
<evidence type="ECO:0000259" key="3">
    <source>
        <dbReference type="Pfam" id="PF00248"/>
    </source>
</evidence>
<dbReference type="InterPro" id="IPR050791">
    <property type="entry name" value="Aldo-Keto_reductase"/>
</dbReference>
<keyword evidence="5" id="KW-1185">Reference proteome</keyword>
<protein>
    <submittedName>
        <fullName evidence="4">Aldehyde oxidase</fullName>
    </submittedName>
</protein>
<gene>
    <name evidence="4" type="ORF">MACH07_24630</name>
</gene>
<evidence type="ECO:0000313" key="5">
    <source>
        <dbReference type="Proteomes" id="UP001330184"/>
    </source>
</evidence>
<dbReference type="InterPro" id="IPR036812">
    <property type="entry name" value="NAD(P)_OxRdtase_dom_sf"/>
</dbReference>
<feature type="signal peptide" evidence="2">
    <location>
        <begin position="1"/>
        <end position="33"/>
    </location>
</feature>
<evidence type="ECO:0000313" key="4">
    <source>
        <dbReference type="EMBL" id="BDW93631.1"/>
    </source>
</evidence>
<evidence type="ECO:0000256" key="2">
    <source>
        <dbReference type="SAM" id="SignalP"/>
    </source>
</evidence>
<feature type="domain" description="NADP-dependent oxidoreductase" evidence="3">
    <location>
        <begin position="62"/>
        <end position="352"/>
    </location>
</feature>
<proteinExistence type="predicted"/>
<dbReference type="InterPro" id="IPR023210">
    <property type="entry name" value="NADP_OxRdtase_dom"/>
</dbReference>
<sequence length="373" mass="41202">MKNENHKGYGRRAFALKSILGLGGMAVASTAKAASTDLEQVGNGLTLPNEKRKLGDLEVSAIGLGCMSMKSGSYNPPRDKKEMIPVIRGAVDLGVTFFDTAEVYGPFTDEELVGEALEPVRNDVVIASKFGFDFTNGDRAGRNSKPEHIKKAVEGMLKRLRTDRIDLLYLHRVDPKVPVEEVAGVVKELIKEGKALHFGLSEVSPTTIRKAHAEQKVAAVQSEYSLIERVLENQVIDTCGELGIGFVPWGAVNRGFLADKFNEYSRFSEDSRFSSVPYFTPEAIKAHMPLLSLVREWAVRKDATPSQIALAWVMAQKPYIVPIPGTTKLHHMKENMGALSVKFTSEELKEFRTAFEKIPLVGVREPETALTDR</sequence>
<evidence type="ECO:0000256" key="1">
    <source>
        <dbReference type="ARBA" id="ARBA00023002"/>
    </source>
</evidence>
<dbReference type="Pfam" id="PF00248">
    <property type="entry name" value="Aldo_ket_red"/>
    <property type="match status" value="1"/>
</dbReference>
<dbReference type="GO" id="GO:0016491">
    <property type="term" value="F:oxidoreductase activity"/>
    <property type="evidence" value="ECO:0007669"/>
    <property type="project" value="UniProtKB-KW"/>
</dbReference>
<dbReference type="Proteomes" id="UP001330184">
    <property type="component" value="Chromosome"/>
</dbReference>
<feature type="chain" id="PRO_5046964748" evidence="2">
    <location>
        <begin position="34"/>
        <end position="373"/>
    </location>
</feature>
<dbReference type="GO" id="GO:0005737">
    <property type="term" value="C:cytoplasm"/>
    <property type="evidence" value="ECO:0007669"/>
    <property type="project" value="TreeGrafter"/>
</dbReference>
<dbReference type="SUPFAM" id="SSF51430">
    <property type="entry name" value="NAD(P)-linked oxidoreductase"/>
    <property type="match status" value="1"/>
</dbReference>
<name>A0AA48I0S8_9FLAO</name>
<dbReference type="PANTHER" id="PTHR43625">
    <property type="entry name" value="AFLATOXIN B1 ALDEHYDE REDUCTASE"/>
    <property type="match status" value="1"/>
</dbReference>
<dbReference type="AlphaFoldDB" id="A0AA48I0S8"/>
<organism evidence="4 5">
    <name type="scientific">Flagellimonas marinaquae</name>
    <dbReference type="NCBI Taxonomy" id="254955"/>
    <lineage>
        <taxon>Bacteria</taxon>
        <taxon>Pseudomonadati</taxon>
        <taxon>Bacteroidota</taxon>
        <taxon>Flavobacteriia</taxon>
        <taxon>Flavobacteriales</taxon>
        <taxon>Flavobacteriaceae</taxon>
        <taxon>Flagellimonas</taxon>
    </lineage>
</organism>
<accession>A0AA48I0S8</accession>
<dbReference type="RefSeq" id="WP_338194292.1">
    <property type="nucleotide sequence ID" value="NZ_AP027268.1"/>
</dbReference>
<keyword evidence="2" id="KW-0732">Signal</keyword>
<reference evidence="4 5" key="1">
    <citation type="submission" date="2023-01" db="EMBL/GenBank/DDBJ databases">
        <title>Complete genome sequence of Muricauda aquimarina strain IFOP_LL357.</title>
        <authorList>
            <person name="Gajardo G."/>
            <person name="Ueki S."/>
            <person name="Maruyama F."/>
        </authorList>
    </citation>
    <scope>NUCLEOTIDE SEQUENCE [LARGE SCALE GENOMIC DNA]</scope>
    <source>
        <strain evidence="4 5">IFOP_LL357</strain>
    </source>
</reference>
<dbReference type="PANTHER" id="PTHR43625:SF77">
    <property type="entry name" value="ALDO-KETO REDUCTASE"/>
    <property type="match status" value="1"/>
</dbReference>
<dbReference type="CDD" id="cd19078">
    <property type="entry name" value="AKR_AKR13C1_2"/>
    <property type="match status" value="1"/>
</dbReference>
<dbReference type="EMBL" id="AP027268">
    <property type="protein sequence ID" value="BDW93631.1"/>
    <property type="molecule type" value="Genomic_DNA"/>
</dbReference>